<dbReference type="Proteomes" id="UP000198584">
    <property type="component" value="Unassembled WGS sequence"/>
</dbReference>
<keyword evidence="4" id="KW-1185">Reference proteome</keyword>
<keyword evidence="1" id="KW-0812">Transmembrane</keyword>
<organism evidence="3 4">
    <name type="scientific">Thalassobacillus cyri</name>
    <dbReference type="NCBI Taxonomy" id="571932"/>
    <lineage>
        <taxon>Bacteria</taxon>
        <taxon>Bacillati</taxon>
        <taxon>Bacillota</taxon>
        <taxon>Bacilli</taxon>
        <taxon>Bacillales</taxon>
        <taxon>Bacillaceae</taxon>
        <taxon>Thalassobacillus</taxon>
    </lineage>
</organism>
<keyword evidence="1" id="KW-0472">Membrane</keyword>
<gene>
    <name evidence="3" type="ORF">SAMN05421743_10660</name>
</gene>
<dbReference type="Pfam" id="PF07670">
    <property type="entry name" value="Gate"/>
    <property type="match status" value="1"/>
</dbReference>
<dbReference type="EMBL" id="FNQR01000006">
    <property type="protein sequence ID" value="SEA59881.1"/>
    <property type="molecule type" value="Genomic_DNA"/>
</dbReference>
<feature type="transmembrane region" description="Helical" evidence="1">
    <location>
        <begin position="180"/>
        <end position="198"/>
    </location>
</feature>
<proteinExistence type="predicted"/>
<evidence type="ECO:0000313" key="3">
    <source>
        <dbReference type="EMBL" id="SEA59881.1"/>
    </source>
</evidence>
<keyword evidence="1" id="KW-1133">Transmembrane helix</keyword>
<dbReference type="InterPro" id="IPR011642">
    <property type="entry name" value="Gate_dom"/>
</dbReference>
<dbReference type="STRING" id="571932.SAMN05421743_10660"/>
<evidence type="ECO:0000259" key="2">
    <source>
        <dbReference type="Pfam" id="PF07670"/>
    </source>
</evidence>
<feature type="transmembrane region" description="Helical" evidence="1">
    <location>
        <begin position="49"/>
        <end position="70"/>
    </location>
</feature>
<dbReference type="AlphaFoldDB" id="A0A1H4CHJ1"/>
<feature type="domain" description="Nucleoside transporter/FeoB GTPase Gate" evidence="2">
    <location>
        <begin position="58"/>
        <end position="167"/>
    </location>
</feature>
<feature type="transmembrane region" description="Helical" evidence="1">
    <location>
        <begin position="148"/>
        <end position="168"/>
    </location>
</feature>
<protein>
    <submittedName>
        <fullName evidence="3">Spore maturation protein A</fullName>
    </submittedName>
</protein>
<accession>A0A1H4CHJ1</accession>
<sequence>MVALEREDQPLDGVEGMVNIIWSLLAIIGIVFAAVNGRMEEVNKAIFSTIDDAIMITLTMMGVLIFWLGLMRIAEEAGLLRGLGVLFRPFVQRIFPDIPKEHPAMGYILSNMTANLFGLGNAATPMGLKAMKELKRLHQADTASRSMITFLAINTSSITLIPTTVIAIRMKYGSVDPTAIVGATIIATCISTTGALLIDRYFHWRRTRRGEV</sequence>
<name>A0A1H4CHJ1_9BACI</name>
<evidence type="ECO:0000256" key="1">
    <source>
        <dbReference type="SAM" id="Phobius"/>
    </source>
</evidence>
<evidence type="ECO:0000313" key="4">
    <source>
        <dbReference type="Proteomes" id="UP000198584"/>
    </source>
</evidence>
<feature type="transmembrane region" description="Helical" evidence="1">
    <location>
        <begin position="20"/>
        <end position="37"/>
    </location>
</feature>
<reference evidence="3 4" key="1">
    <citation type="submission" date="2016-10" db="EMBL/GenBank/DDBJ databases">
        <authorList>
            <person name="de Groot N.N."/>
        </authorList>
    </citation>
    <scope>NUCLEOTIDE SEQUENCE [LARGE SCALE GENOMIC DNA]</scope>
    <source>
        <strain evidence="3 4">CCM7597</strain>
    </source>
</reference>